<dbReference type="EMBL" id="BPLR01013797">
    <property type="protein sequence ID" value="GIY63889.1"/>
    <property type="molecule type" value="Genomic_DNA"/>
</dbReference>
<evidence type="ECO:0000313" key="1">
    <source>
        <dbReference type="EMBL" id="GIY63889.1"/>
    </source>
</evidence>
<comment type="caution">
    <text evidence="1">The sequence shown here is derived from an EMBL/GenBank/DDBJ whole genome shotgun (WGS) entry which is preliminary data.</text>
</comment>
<sequence>MRTLQNFPPQSSFDFGLCGTNQKVSKSGVNLSTVVTGRVQYVGVTEEEMEGLCYDSVGCRLEQVVESVWMLHTLSLNMAELITFPIQSSFDFGLCGTNQKVLKSGVTVVTGRVQYVGVTEEEMEGSYYDSVGCRLEQVVESVRMLHKLSLNTLN</sequence>
<evidence type="ECO:0000313" key="2">
    <source>
        <dbReference type="Proteomes" id="UP001054945"/>
    </source>
</evidence>
<protein>
    <submittedName>
        <fullName evidence="1">Uncharacterized protein</fullName>
    </submittedName>
</protein>
<proteinExistence type="predicted"/>
<name>A0AAV4V2G4_CAEEX</name>
<organism evidence="1 2">
    <name type="scientific">Caerostris extrusa</name>
    <name type="common">Bark spider</name>
    <name type="synonym">Caerostris bankana</name>
    <dbReference type="NCBI Taxonomy" id="172846"/>
    <lineage>
        <taxon>Eukaryota</taxon>
        <taxon>Metazoa</taxon>
        <taxon>Ecdysozoa</taxon>
        <taxon>Arthropoda</taxon>
        <taxon>Chelicerata</taxon>
        <taxon>Arachnida</taxon>
        <taxon>Araneae</taxon>
        <taxon>Araneomorphae</taxon>
        <taxon>Entelegynae</taxon>
        <taxon>Araneoidea</taxon>
        <taxon>Araneidae</taxon>
        <taxon>Caerostris</taxon>
    </lineage>
</organism>
<dbReference type="AlphaFoldDB" id="A0AAV4V2G4"/>
<keyword evidence="2" id="KW-1185">Reference proteome</keyword>
<gene>
    <name evidence="1" type="ORF">CEXT_447751</name>
</gene>
<accession>A0AAV4V2G4</accession>
<reference evidence="1 2" key="1">
    <citation type="submission" date="2021-06" db="EMBL/GenBank/DDBJ databases">
        <title>Caerostris extrusa draft genome.</title>
        <authorList>
            <person name="Kono N."/>
            <person name="Arakawa K."/>
        </authorList>
    </citation>
    <scope>NUCLEOTIDE SEQUENCE [LARGE SCALE GENOMIC DNA]</scope>
</reference>
<dbReference type="Proteomes" id="UP001054945">
    <property type="component" value="Unassembled WGS sequence"/>
</dbReference>